<dbReference type="RefSeq" id="WP_006385176.1">
    <property type="nucleotide sequence ID" value="NZ_AP028040.1"/>
</dbReference>
<dbReference type="GO" id="GO:0048039">
    <property type="term" value="F:ubiquinone binding"/>
    <property type="evidence" value="ECO:0007669"/>
    <property type="project" value="InterPro"/>
</dbReference>
<dbReference type="PANTHER" id="PTHR12901">
    <property type="entry name" value="SPERM PROTEIN HOMOLOG"/>
    <property type="match status" value="1"/>
</dbReference>
<evidence type="ECO:0000313" key="4">
    <source>
        <dbReference type="EMBL" id="OMG91436.1"/>
    </source>
</evidence>
<reference evidence="4 5" key="1">
    <citation type="submission" date="2016-09" db="EMBL/GenBank/DDBJ databases">
        <title>Phylogenomics of Achromobacter.</title>
        <authorList>
            <person name="Jeukens J."/>
            <person name="Freschi L."/>
            <person name="Vincent A.T."/>
            <person name="Emond-Rheault J.-G."/>
            <person name="Kukavica-Ibrulj I."/>
            <person name="Charette S.J."/>
            <person name="Levesque R.C."/>
        </authorList>
    </citation>
    <scope>NUCLEOTIDE SEQUENCE [LARGE SCALE GENOMIC DNA]</scope>
    <source>
        <strain evidence="4 5">AUS488</strain>
    </source>
</reference>
<dbReference type="InterPro" id="IPR044996">
    <property type="entry name" value="COQ10-like"/>
</dbReference>
<reference evidence="3" key="2">
    <citation type="submission" date="2022-12" db="EMBL/GenBank/DDBJ databases">
        <authorList>
            <person name="Voronina O.L."/>
            <person name="Kunda M.S."/>
            <person name="Ryzhova N."/>
            <person name="Aksenova E.I."/>
        </authorList>
    </citation>
    <scope>NUCLEOTIDE SEQUENCE</scope>
    <source>
        <strain evidence="3">SCCH136:Ach223948</strain>
    </source>
</reference>
<dbReference type="Gene3D" id="3.30.530.20">
    <property type="match status" value="1"/>
</dbReference>
<gene>
    <name evidence="4" type="ORF">BIZ92_19130</name>
    <name evidence="3" type="ORF">O9570_20745</name>
</gene>
<evidence type="ECO:0000256" key="1">
    <source>
        <dbReference type="ARBA" id="ARBA00008918"/>
    </source>
</evidence>
<dbReference type="Proteomes" id="UP001141992">
    <property type="component" value="Unassembled WGS sequence"/>
</dbReference>
<dbReference type="GO" id="GO:0045333">
    <property type="term" value="P:cellular respiration"/>
    <property type="evidence" value="ECO:0007669"/>
    <property type="project" value="InterPro"/>
</dbReference>
<dbReference type="GeneID" id="94356164"/>
<proteinExistence type="inferred from homology"/>
<accession>A0A0D6HFD2</accession>
<evidence type="ECO:0000259" key="2">
    <source>
        <dbReference type="Pfam" id="PF03364"/>
    </source>
</evidence>
<protein>
    <submittedName>
        <fullName evidence="3">Type II toxin-antitoxin system RatA family toxin</fullName>
    </submittedName>
    <submittedName>
        <fullName evidence="4">Ubiquinone-binding protein</fullName>
    </submittedName>
</protein>
<dbReference type="EMBL" id="MJMN01000003">
    <property type="protein sequence ID" value="OMG91436.1"/>
    <property type="molecule type" value="Genomic_DNA"/>
</dbReference>
<evidence type="ECO:0000313" key="6">
    <source>
        <dbReference type="Proteomes" id="UP001141992"/>
    </source>
</evidence>
<comment type="similarity">
    <text evidence="1">Belongs to the ribosome association toxin RatA family.</text>
</comment>
<sequence>MHKVQRSVLVPYSAAQMFDLVADVEKYPEFMPWCGGAEVQTRDEHGMQASILISFAGMKQRFTTRNRHVYPDRIDLELVDGPFSSLVGHWEFQPLAEDACKVLFTMEYAFSNRALEMVVGPVFNRIATSFIDSFTKRAQAKYGE</sequence>
<feature type="domain" description="Coenzyme Q-binding protein COQ10 START" evidence="2">
    <location>
        <begin position="10"/>
        <end position="135"/>
    </location>
</feature>
<dbReference type="EMBL" id="JAPZVI010000019">
    <property type="protein sequence ID" value="MCZ8403897.1"/>
    <property type="molecule type" value="Genomic_DNA"/>
</dbReference>
<comment type="caution">
    <text evidence="3">The sequence shown here is derived from an EMBL/GenBank/DDBJ whole genome shotgun (WGS) entry which is preliminary data.</text>
</comment>
<dbReference type="PATRIC" id="fig|85698.15.peg.4732"/>
<dbReference type="eggNOG" id="COG2867">
    <property type="taxonomic scope" value="Bacteria"/>
</dbReference>
<dbReference type="PANTHER" id="PTHR12901:SF10">
    <property type="entry name" value="COENZYME Q-BINDING PROTEIN COQ10, MITOCHONDRIAL"/>
    <property type="match status" value="1"/>
</dbReference>
<dbReference type="Pfam" id="PF03364">
    <property type="entry name" value="Polyketide_cyc"/>
    <property type="match status" value="1"/>
</dbReference>
<dbReference type="SUPFAM" id="SSF55961">
    <property type="entry name" value="Bet v1-like"/>
    <property type="match status" value="1"/>
</dbReference>
<name>A0A0D6HFD2_ALCXX</name>
<dbReference type="KEGG" id="axx:ERS451415_02505"/>
<evidence type="ECO:0000313" key="5">
    <source>
        <dbReference type="Proteomes" id="UP000187251"/>
    </source>
</evidence>
<dbReference type="Proteomes" id="UP000187251">
    <property type="component" value="Unassembled WGS sequence"/>
</dbReference>
<dbReference type="InterPro" id="IPR005031">
    <property type="entry name" value="COQ10_START"/>
</dbReference>
<dbReference type="AlphaFoldDB" id="A0A0D6HFD2"/>
<evidence type="ECO:0000313" key="3">
    <source>
        <dbReference type="EMBL" id="MCZ8403897.1"/>
    </source>
</evidence>
<keyword evidence="4" id="KW-0830">Ubiquinone</keyword>
<dbReference type="CDD" id="cd07813">
    <property type="entry name" value="COQ10p_like"/>
    <property type="match status" value="1"/>
</dbReference>
<dbReference type="InterPro" id="IPR023393">
    <property type="entry name" value="START-like_dom_sf"/>
</dbReference>
<organism evidence="3 6">
    <name type="scientific">Alcaligenes xylosoxydans xylosoxydans</name>
    <name type="common">Achromobacter xylosoxidans</name>
    <dbReference type="NCBI Taxonomy" id="85698"/>
    <lineage>
        <taxon>Bacteria</taxon>
        <taxon>Pseudomonadati</taxon>
        <taxon>Pseudomonadota</taxon>
        <taxon>Betaproteobacteria</taxon>
        <taxon>Burkholderiales</taxon>
        <taxon>Alcaligenaceae</taxon>
        <taxon>Achromobacter</taxon>
    </lineage>
</organism>
<dbReference type="OrthoDB" id="9804759at2"/>